<keyword evidence="1" id="KW-0812">Transmembrane</keyword>
<evidence type="ECO:0000256" key="1">
    <source>
        <dbReference type="SAM" id="Phobius"/>
    </source>
</evidence>
<dbReference type="AlphaFoldDB" id="A0A1X0U5N0"/>
<dbReference type="Proteomes" id="UP000192671">
    <property type="component" value="Unassembled WGS sequence"/>
</dbReference>
<protein>
    <submittedName>
        <fullName evidence="2">Uncharacterized protein</fullName>
    </submittedName>
</protein>
<evidence type="ECO:0000313" key="2">
    <source>
        <dbReference type="EMBL" id="ORI10787.1"/>
    </source>
</evidence>
<comment type="caution">
    <text evidence="2">The sequence shown here is derived from an EMBL/GenBank/DDBJ whole genome shotgun (WGS) entry which is preliminary data.</text>
</comment>
<reference evidence="2 3" key="1">
    <citation type="journal article" date="2017" name="Gene Rep">
        <title>The ribosomal RNA operon (rrn) of Campylobacter concisus supports molecular typing to genomospecies level.</title>
        <authorList>
            <person name="Huq M."/>
            <person name="Van T.T.H."/>
            <person name="Gurtler V."/>
            <person name="Elshagmani E."/>
            <person name="Allemailem K.S."/>
            <person name="Smooker P.M."/>
            <person name="Istivan T.S."/>
        </authorList>
    </citation>
    <scope>NUCLEOTIDE SEQUENCE [LARGE SCALE GENOMIC DNA]</scope>
    <source>
        <strain evidence="2 3">RCH 26</strain>
    </source>
</reference>
<sequence>MQAFRALYYAFCALLLGLSAALLVSLSVWLEMRVHNRYIVAGFFVAGLLYGLFQKRTAVFALIFSQSLLFLVTLWLGKQELLFYLIKESYLEILTLAQVKYLFLGILTFLNIFFLFKFTATKGKI</sequence>
<feature type="transmembrane region" description="Helical" evidence="1">
    <location>
        <begin position="7"/>
        <end position="30"/>
    </location>
</feature>
<evidence type="ECO:0000313" key="3">
    <source>
        <dbReference type="Proteomes" id="UP000192671"/>
    </source>
</evidence>
<gene>
    <name evidence="2" type="ORF">A3835_00225</name>
</gene>
<keyword evidence="1" id="KW-1133">Transmembrane helix</keyword>
<dbReference type="RefSeq" id="WP_149706658.1">
    <property type="nucleotide sequence ID" value="NZ_CABPUM010000005.1"/>
</dbReference>
<accession>A0A1X0U5N0</accession>
<feature type="transmembrane region" description="Helical" evidence="1">
    <location>
        <begin position="58"/>
        <end position="77"/>
    </location>
</feature>
<organism evidence="2 3">
    <name type="scientific">Campylobacter concisus</name>
    <dbReference type="NCBI Taxonomy" id="199"/>
    <lineage>
        <taxon>Bacteria</taxon>
        <taxon>Pseudomonadati</taxon>
        <taxon>Campylobacterota</taxon>
        <taxon>Epsilonproteobacteria</taxon>
        <taxon>Campylobacterales</taxon>
        <taxon>Campylobacteraceae</taxon>
        <taxon>Campylobacter</taxon>
    </lineage>
</organism>
<feature type="transmembrane region" description="Helical" evidence="1">
    <location>
        <begin position="36"/>
        <end position="53"/>
    </location>
</feature>
<keyword evidence="1" id="KW-0472">Membrane</keyword>
<name>A0A1X0U5N0_9BACT</name>
<feature type="transmembrane region" description="Helical" evidence="1">
    <location>
        <begin position="97"/>
        <end position="116"/>
    </location>
</feature>
<dbReference type="EMBL" id="LVWL01000001">
    <property type="protein sequence ID" value="ORI10787.1"/>
    <property type="molecule type" value="Genomic_DNA"/>
</dbReference>
<proteinExistence type="predicted"/>